<evidence type="ECO:0000313" key="3">
    <source>
        <dbReference type="Proteomes" id="UP000178912"/>
    </source>
</evidence>
<dbReference type="AlphaFoldDB" id="A0A1E1LRH6"/>
<evidence type="ECO:0000256" key="1">
    <source>
        <dbReference type="SAM" id="SignalP"/>
    </source>
</evidence>
<feature type="chain" id="PRO_5009447446" description="Secreted protein" evidence="1">
    <location>
        <begin position="24"/>
        <end position="132"/>
    </location>
</feature>
<evidence type="ECO:0000313" key="2">
    <source>
        <dbReference type="EMBL" id="CZT12459.1"/>
    </source>
</evidence>
<dbReference type="Proteomes" id="UP000178912">
    <property type="component" value="Unassembled WGS sequence"/>
</dbReference>
<sequence>MLERRIVPLLAAMRCCLFLCLVAQEIEDCRMHRCMIEEDSKELDLHRHMHACNAGGKTGRHQVPRKGNGLIPADCVDGRCCEKQKQASKHLGGISGSEGSTTSVQWAVCKQGQNKERKCDANARMRAQSARV</sequence>
<accession>A0A1E1LRH6</accession>
<evidence type="ECO:0008006" key="4">
    <source>
        <dbReference type="Google" id="ProtNLM"/>
    </source>
</evidence>
<reference evidence="3" key="1">
    <citation type="submission" date="2016-03" db="EMBL/GenBank/DDBJ databases">
        <authorList>
            <person name="Guldener U."/>
        </authorList>
    </citation>
    <scope>NUCLEOTIDE SEQUENCE [LARGE SCALE GENOMIC DNA]</scope>
    <source>
        <strain evidence="3">04CH-RAC-A.6.1</strain>
    </source>
</reference>
<feature type="signal peptide" evidence="1">
    <location>
        <begin position="1"/>
        <end position="23"/>
    </location>
</feature>
<gene>
    <name evidence="2" type="ORF">RAG0_16281</name>
</gene>
<name>A0A1E1LRH6_9HELO</name>
<protein>
    <recommendedName>
        <fullName evidence="4">Secreted protein</fullName>
    </recommendedName>
</protein>
<keyword evidence="1" id="KW-0732">Signal</keyword>
<dbReference type="EMBL" id="FJUX01000161">
    <property type="protein sequence ID" value="CZT12459.1"/>
    <property type="molecule type" value="Genomic_DNA"/>
</dbReference>
<organism evidence="2 3">
    <name type="scientific">Rhynchosporium agropyri</name>
    <dbReference type="NCBI Taxonomy" id="914238"/>
    <lineage>
        <taxon>Eukaryota</taxon>
        <taxon>Fungi</taxon>
        <taxon>Dikarya</taxon>
        <taxon>Ascomycota</taxon>
        <taxon>Pezizomycotina</taxon>
        <taxon>Leotiomycetes</taxon>
        <taxon>Helotiales</taxon>
        <taxon>Ploettnerulaceae</taxon>
        <taxon>Rhynchosporium</taxon>
    </lineage>
</organism>
<keyword evidence="3" id="KW-1185">Reference proteome</keyword>
<proteinExistence type="predicted"/>